<gene>
    <name evidence="2" type="ORF">D7W81_33405</name>
</gene>
<reference evidence="3" key="1">
    <citation type="submission" date="2018-09" db="EMBL/GenBank/DDBJ databases">
        <authorList>
            <person name="Livingstone P.G."/>
            <person name="Whitworth D.E."/>
        </authorList>
    </citation>
    <scope>NUCLEOTIDE SEQUENCE [LARGE SCALE GENOMIC DNA]</scope>
    <source>
        <strain evidence="3">AB050A</strain>
    </source>
</reference>
<accession>A0A3A8PJY5</accession>
<feature type="compositionally biased region" description="Basic and acidic residues" evidence="1">
    <location>
        <begin position="86"/>
        <end position="95"/>
    </location>
</feature>
<dbReference type="Proteomes" id="UP000267003">
    <property type="component" value="Unassembled WGS sequence"/>
</dbReference>
<dbReference type="AlphaFoldDB" id="A0A3A8PJY5"/>
<feature type="region of interest" description="Disordered" evidence="1">
    <location>
        <begin position="19"/>
        <end position="95"/>
    </location>
</feature>
<protein>
    <submittedName>
        <fullName evidence="2">Uncharacterized protein</fullName>
    </submittedName>
</protein>
<name>A0A3A8PJY5_9BACT</name>
<proteinExistence type="predicted"/>
<dbReference type="EMBL" id="RAWK01000273">
    <property type="protein sequence ID" value="RKH56588.1"/>
    <property type="molecule type" value="Genomic_DNA"/>
</dbReference>
<organism evidence="2 3">
    <name type="scientific">Corallococcus aberystwythensis</name>
    <dbReference type="NCBI Taxonomy" id="2316722"/>
    <lineage>
        <taxon>Bacteria</taxon>
        <taxon>Pseudomonadati</taxon>
        <taxon>Myxococcota</taxon>
        <taxon>Myxococcia</taxon>
        <taxon>Myxococcales</taxon>
        <taxon>Cystobacterineae</taxon>
        <taxon>Myxococcaceae</taxon>
        <taxon>Corallococcus</taxon>
    </lineage>
</organism>
<evidence type="ECO:0000313" key="3">
    <source>
        <dbReference type="Proteomes" id="UP000267003"/>
    </source>
</evidence>
<sequence>MAGAVGLLVAGRLLRRRTGVRIPESAPEEVSDLAPVAWAPTAPADGEAGSSPGWSLTHEDTAPWEDGEADGPGPRSPPPRIRRGPSGREHFWLEP</sequence>
<keyword evidence="3" id="KW-1185">Reference proteome</keyword>
<comment type="caution">
    <text evidence="2">The sequence shown here is derived from an EMBL/GenBank/DDBJ whole genome shotgun (WGS) entry which is preliminary data.</text>
</comment>
<evidence type="ECO:0000313" key="2">
    <source>
        <dbReference type="EMBL" id="RKH56588.1"/>
    </source>
</evidence>
<evidence type="ECO:0000256" key="1">
    <source>
        <dbReference type="SAM" id="MobiDB-lite"/>
    </source>
</evidence>